<dbReference type="InParanoid" id="A0A6P8SBY3"/>
<dbReference type="Pfam" id="PF00168">
    <property type="entry name" value="C2"/>
    <property type="match status" value="1"/>
</dbReference>
<dbReference type="OrthoDB" id="7976202at2759"/>
<evidence type="ECO:0000259" key="3">
    <source>
        <dbReference type="PROSITE" id="PS50004"/>
    </source>
</evidence>
<dbReference type="AlphaFoldDB" id="A0A6P8SBY3"/>
<comment type="similarity">
    <text evidence="1">Belongs to the unc-13 family.</text>
</comment>
<dbReference type="GO" id="GO:0070382">
    <property type="term" value="C:exocytic vesicle"/>
    <property type="evidence" value="ECO:0007669"/>
    <property type="project" value="TreeGrafter"/>
</dbReference>
<feature type="domain" description="C2" evidence="3">
    <location>
        <begin position="3"/>
        <end position="128"/>
    </location>
</feature>
<dbReference type="PANTHER" id="PTHR45999">
    <property type="entry name" value="UNC-13-4A, ISOFORM B"/>
    <property type="match status" value="1"/>
</dbReference>
<evidence type="ECO:0000256" key="2">
    <source>
        <dbReference type="ARBA" id="ARBA00022483"/>
    </source>
</evidence>
<dbReference type="SUPFAM" id="SSF49562">
    <property type="entry name" value="C2 domain (Calcium/lipid-binding domain, CaLB)"/>
    <property type="match status" value="1"/>
</dbReference>
<evidence type="ECO:0000313" key="4">
    <source>
        <dbReference type="Proteomes" id="UP000515159"/>
    </source>
</evidence>
<proteinExistence type="inferred from homology"/>
<dbReference type="GO" id="GO:0006887">
    <property type="term" value="P:exocytosis"/>
    <property type="evidence" value="ECO:0007669"/>
    <property type="project" value="UniProtKB-KW"/>
</dbReference>
<dbReference type="InterPro" id="IPR035892">
    <property type="entry name" value="C2_domain_sf"/>
</dbReference>
<organism evidence="4 5">
    <name type="scientific">Geotrypetes seraphini</name>
    <name type="common">Gaboon caecilian</name>
    <name type="synonym">Caecilia seraphini</name>
    <dbReference type="NCBI Taxonomy" id="260995"/>
    <lineage>
        <taxon>Eukaryota</taxon>
        <taxon>Metazoa</taxon>
        <taxon>Chordata</taxon>
        <taxon>Craniata</taxon>
        <taxon>Vertebrata</taxon>
        <taxon>Euteleostomi</taxon>
        <taxon>Amphibia</taxon>
        <taxon>Gymnophiona</taxon>
        <taxon>Geotrypetes</taxon>
    </lineage>
</organism>
<name>A0A6P8SBY3_GEOSA</name>
<evidence type="ECO:0000313" key="5">
    <source>
        <dbReference type="RefSeq" id="XP_033815717.1"/>
    </source>
</evidence>
<dbReference type="InterPro" id="IPR052095">
    <property type="entry name" value="UNC-13_domain"/>
</dbReference>
<dbReference type="RefSeq" id="XP_033815717.1">
    <property type="nucleotide sequence ID" value="XM_033959826.1"/>
</dbReference>
<dbReference type="Proteomes" id="UP000515159">
    <property type="component" value="Chromosome 10"/>
</dbReference>
<keyword evidence="4" id="KW-1185">Reference proteome</keyword>
<dbReference type="PROSITE" id="PS50004">
    <property type="entry name" value="C2"/>
    <property type="match status" value="1"/>
</dbReference>
<dbReference type="InterPro" id="IPR000008">
    <property type="entry name" value="C2_dom"/>
</dbReference>
<dbReference type="GeneID" id="117367374"/>
<reference evidence="5" key="1">
    <citation type="submission" date="2025-08" db="UniProtKB">
        <authorList>
            <consortium name="RefSeq"/>
        </authorList>
    </citation>
    <scope>IDENTIFICATION</scope>
</reference>
<dbReference type="CDD" id="cd04009">
    <property type="entry name" value="C2B_Munc13-like"/>
    <property type="match status" value="1"/>
</dbReference>
<evidence type="ECO:0000256" key="1">
    <source>
        <dbReference type="ARBA" id="ARBA00005823"/>
    </source>
</evidence>
<sequence>MEKYGAVTVKVVYYHSEQKLHVEILNAVNLIPLDSNGSSDPFIQLTMEPRHTFPAVEARTTQCKKNDLHPLFDEVFEFLVSPEQCEQEGACLLLTVFDYDTLRSNDLEGEAFIALHNLPGLKEEDEIDLYRITQTRLPLIHPKPRGDQLLQLLEGRKGDREAQAFVKIRKQRAKQSKEA</sequence>
<keyword evidence="2" id="KW-0268">Exocytosis</keyword>
<gene>
    <name evidence="5" type="primary">LOC117367374</name>
</gene>
<protein>
    <submittedName>
        <fullName evidence="5">Protein unc-13 homolog D-like isoform X1</fullName>
    </submittedName>
</protein>
<dbReference type="SMART" id="SM00239">
    <property type="entry name" value="C2"/>
    <property type="match status" value="1"/>
</dbReference>
<dbReference type="KEGG" id="gsh:117367374"/>
<dbReference type="PANTHER" id="PTHR45999:SF3">
    <property type="entry name" value="PROTEIN UNC-13 HOMOLOG D"/>
    <property type="match status" value="1"/>
</dbReference>
<accession>A0A6P8SBY3</accession>
<dbReference type="Gene3D" id="2.60.40.150">
    <property type="entry name" value="C2 domain"/>
    <property type="match status" value="1"/>
</dbReference>